<protein>
    <submittedName>
        <fullName evidence="4">Acetoacetyl-CoA reductase</fullName>
        <ecNumber evidence="4">1.1.1.36</ecNumber>
    </submittedName>
</protein>
<feature type="domain" description="Ketoreductase" evidence="3">
    <location>
        <begin position="3"/>
        <end position="183"/>
    </location>
</feature>
<comment type="similarity">
    <text evidence="1">Belongs to the short-chain dehydrogenases/reductases (SDR) family.</text>
</comment>
<dbReference type="Pfam" id="PF13561">
    <property type="entry name" value="adh_short_C2"/>
    <property type="match status" value="1"/>
</dbReference>
<evidence type="ECO:0000259" key="3">
    <source>
        <dbReference type="SMART" id="SM00822"/>
    </source>
</evidence>
<evidence type="ECO:0000256" key="1">
    <source>
        <dbReference type="ARBA" id="ARBA00006484"/>
    </source>
</evidence>
<dbReference type="SUPFAM" id="SSF51735">
    <property type="entry name" value="NAD(P)-binding Rossmann-fold domains"/>
    <property type="match status" value="1"/>
</dbReference>
<dbReference type="PRINTS" id="PR00081">
    <property type="entry name" value="GDHRDH"/>
</dbReference>
<dbReference type="InterPro" id="IPR020904">
    <property type="entry name" value="Sc_DH/Rdtase_CS"/>
</dbReference>
<dbReference type="PROSITE" id="PS00061">
    <property type="entry name" value="ADH_SHORT"/>
    <property type="match status" value="1"/>
</dbReference>
<comment type="caution">
    <text evidence="4">The sequence shown here is derived from an EMBL/GenBank/DDBJ whole genome shotgun (WGS) entry which is preliminary data.</text>
</comment>
<dbReference type="InterPro" id="IPR057326">
    <property type="entry name" value="KR_dom"/>
</dbReference>
<dbReference type="InterPro" id="IPR050259">
    <property type="entry name" value="SDR"/>
</dbReference>
<dbReference type="PANTHER" id="PTHR42879">
    <property type="entry name" value="3-OXOACYL-(ACYL-CARRIER-PROTEIN) REDUCTASE"/>
    <property type="match status" value="1"/>
</dbReference>
<sequence length="241" mass="25437">MARTAIVTGGSRGIGAAISKALKAAGHNVAATYAGNDERANAFKAETGISVYKWDVSSYDACVEGIARVEAELGPVDILVNNAGITRDAMFHKMTPEQWQQVINTNLNGLFNMTRPVWEGMRARSFGRIVNISSINGQKGQMGQANYSAAKAGDIGFTKALAQEGARKNVTVNAVCPGYINTDMMATIPPDVMAKQIVANIPVGRLGEAEEIARCVVFLASDEAGFITGSTLSANGGQYMA</sequence>
<dbReference type="EC" id="1.1.1.36" evidence="4"/>
<evidence type="ECO:0000256" key="2">
    <source>
        <dbReference type="ARBA" id="ARBA00023002"/>
    </source>
</evidence>
<organism evidence="4 5">
    <name type="scientific">Jiella sonneratiae</name>
    <dbReference type="NCBI Taxonomy" id="2816856"/>
    <lineage>
        <taxon>Bacteria</taxon>
        <taxon>Pseudomonadati</taxon>
        <taxon>Pseudomonadota</taxon>
        <taxon>Alphaproteobacteria</taxon>
        <taxon>Hyphomicrobiales</taxon>
        <taxon>Aurantimonadaceae</taxon>
        <taxon>Jiella</taxon>
    </lineage>
</organism>
<dbReference type="EMBL" id="JAFMPY010000013">
    <property type="protein sequence ID" value="MBO0904695.1"/>
    <property type="molecule type" value="Genomic_DNA"/>
</dbReference>
<dbReference type="GO" id="GO:0018454">
    <property type="term" value="F:acetoacetyl-CoA reductase activity"/>
    <property type="evidence" value="ECO:0007669"/>
    <property type="project" value="UniProtKB-EC"/>
</dbReference>
<evidence type="ECO:0000313" key="5">
    <source>
        <dbReference type="Proteomes" id="UP000664288"/>
    </source>
</evidence>
<dbReference type="NCBIfam" id="TIGR01829">
    <property type="entry name" value="AcAcCoA_reduct"/>
    <property type="match status" value="1"/>
</dbReference>
<evidence type="ECO:0000313" key="4">
    <source>
        <dbReference type="EMBL" id="MBO0904695.1"/>
    </source>
</evidence>
<name>A0ABS3J4U2_9HYPH</name>
<gene>
    <name evidence="4" type="primary">phbB</name>
    <name evidence="4" type="ORF">J1C47_13690</name>
</gene>
<dbReference type="Gene3D" id="3.40.50.720">
    <property type="entry name" value="NAD(P)-binding Rossmann-like Domain"/>
    <property type="match status" value="1"/>
</dbReference>
<keyword evidence="2 4" id="KW-0560">Oxidoreductase</keyword>
<reference evidence="4 5" key="1">
    <citation type="submission" date="2021-03" db="EMBL/GenBank/DDBJ databases">
        <title>Whole genome sequence of Jiella sp. MQZ13P-4.</title>
        <authorList>
            <person name="Tuo L."/>
        </authorList>
    </citation>
    <scope>NUCLEOTIDE SEQUENCE [LARGE SCALE GENOMIC DNA]</scope>
    <source>
        <strain evidence="4 5">MQZ13P-4</strain>
    </source>
</reference>
<dbReference type="NCBIfam" id="NF009464">
    <property type="entry name" value="PRK12824.1"/>
    <property type="match status" value="1"/>
</dbReference>
<accession>A0ABS3J4U2</accession>
<proteinExistence type="inferred from homology"/>
<dbReference type="PRINTS" id="PR00080">
    <property type="entry name" value="SDRFAMILY"/>
</dbReference>
<dbReference type="RefSeq" id="WP_207351329.1">
    <property type="nucleotide sequence ID" value="NZ_JAFMPY010000013.1"/>
</dbReference>
<dbReference type="InterPro" id="IPR036291">
    <property type="entry name" value="NAD(P)-bd_dom_sf"/>
</dbReference>
<dbReference type="NCBIfam" id="NF009466">
    <property type="entry name" value="PRK12826.1-2"/>
    <property type="match status" value="1"/>
</dbReference>
<dbReference type="CDD" id="cd05333">
    <property type="entry name" value="BKR_SDR_c"/>
    <property type="match status" value="1"/>
</dbReference>
<keyword evidence="5" id="KW-1185">Reference proteome</keyword>
<dbReference type="Proteomes" id="UP000664288">
    <property type="component" value="Unassembled WGS sequence"/>
</dbReference>
<dbReference type="InterPro" id="IPR011283">
    <property type="entry name" value="Acetoacetyl-CoA_reductase"/>
</dbReference>
<dbReference type="PANTHER" id="PTHR42879:SF2">
    <property type="entry name" value="3-OXOACYL-[ACYL-CARRIER-PROTEIN] REDUCTASE FABG"/>
    <property type="match status" value="1"/>
</dbReference>
<dbReference type="InterPro" id="IPR002347">
    <property type="entry name" value="SDR_fam"/>
</dbReference>
<dbReference type="SMART" id="SM00822">
    <property type="entry name" value="PKS_KR"/>
    <property type="match status" value="1"/>
</dbReference>